<keyword evidence="2" id="KW-0378">Hydrolase</keyword>
<dbReference type="InterPro" id="IPR029055">
    <property type="entry name" value="Ntn_hydrolases_N"/>
</dbReference>
<dbReference type="GO" id="GO:0016787">
    <property type="term" value="F:hydrolase activity"/>
    <property type="evidence" value="ECO:0007669"/>
    <property type="project" value="UniProtKB-KW"/>
</dbReference>
<organism evidence="2 3">
    <name type="scientific">Anaerocolumna jejuensis DSM 15929</name>
    <dbReference type="NCBI Taxonomy" id="1121322"/>
    <lineage>
        <taxon>Bacteria</taxon>
        <taxon>Bacillati</taxon>
        <taxon>Bacillota</taxon>
        <taxon>Clostridia</taxon>
        <taxon>Lachnospirales</taxon>
        <taxon>Lachnospiraceae</taxon>
        <taxon>Anaerocolumna</taxon>
    </lineage>
</organism>
<proteinExistence type="predicted"/>
<dbReference type="InterPro" id="IPR047794">
    <property type="entry name" value="C45_proenzyme-like"/>
</dbReference>
<dbReference type="PANTHER" id="PTHR34180:SF1">
    <property type="entry name" value="BETA-ALANYL-DOPAMINE_CARCININE HYDROLASE"/>
    <property type="match status" value="1"/>
</dbReference>
<dbReference type="NCBIfam" id="NF040521">
    <property type="entry name" value="C45_proenzyme"/>
    <property type="match status" value="1"/>
</dbReference>
<dbReference type="STRING" id="1121322.SAMN02745136_00133"/>
<dbReference type="Pfam" id="PF03417">
    <property type="entry name" value="AAT"/>
    <property type="match status" value="1"/>
</dbReference>
<evidence type="ECO:0000313" key="2">
    <source>
        <dbReference type="EMBL" id="SHJ47830.1"/>
    </source>
</evidence>
<evidence type="ECO:0000313" key="3">
    <source>
        <dbReference type="Proteomes" id="UP000184386"/>
    </source>
</evidence>
<keyword evidence="3" id="KW-1185">Reference proteome</keyword>
<sequence length="372" mass="41251">MLKIQTYTAELAGTSYEIGYQFGKITAAIPHLQTIHTSGLEDFGPEQSVEAAKLFDRWCPGLTEELCGFADALKVAPEQVFFYGMTYLLPRCSHIALLPSATAEGKPLLARNYEFSHEAEDFCLMKTSVTGKYSHMGTSVLHFGRDDGFNEHGLAVTMSSCGFPVGALPYMRSPKLKGLQFWAVTRALLENCRDVTEALKYLEGMPIAYNLNLLLLDKAGNAALVETMDGLTAVKQINSASKEQMLYATNHALFSELQAKEPQVMAHSARRYAVIEKQLAHRSGVTRAQLKEMLLTKYPDGLCCHYFEEYFGTTKSMVISPSEGIIDLCWGGRAENGWHTYDITKPLGNGMEDAQINLEKAVPGTYDWQPLT</sequence>
<dbReference type="Proteomes" id="UP000184386">
    <property type="component" value="Unassembled WGS sequence"/>
</dbReference>
<dbReference type="InterPro" id="IPR005079">
    <property type="entry name" value="Peptidase_C45_hydrolase"/>
</dbReference>
<dbReference type="EMBL" id="FRAC01000006">
    <property type="protein sequence ID" value="SHJ47830.1"/>
    <property type="molecule type" value="Genomic_DNA"/>
</dbReference>
<dbReference type="InterPro" id="IPR047801">
    <property type="entry name" value="Peptidase_C45"/>
</dbReference>
<dbReference type="OrthoDB" id="8617387at2"/>
<accession>A0A1M6JMF7</accession>
<feature type="domain" description="Peptidase C45 hydrolase" evidence="1">
    <location>
        <begin position="104"/>
        <end position="334"/>
    </location>
</feature>
<protein>
    <submittedName>
        <fullName evidence="2">Predicted choloylglycine hydrolase</fullName>
    </submittedName>
</protein>
<dbReference type="RefSeq" id="WP_073271837.1">
    <property type="nucleotide sequence ID" value="NZ_FRAC01000006.1"/>
</dbReference>
<reference evidence="2 3" key="1">
    <citation type="submission" date="2016-11" db="EMBL/GenBank/DDBJ databases">
        <authorList>
            <person name="Jaros S."/>
            <person name="Januszkiewicz K."/>
            <person name="Wedrychowicz H."/>
        </authorList>
    </citation>
    <scope>NUCLEOTIDE SEQUENCE [LARGE SCALE GENOMIC DNA]</scope>
    <source>
        <strain evidence="2 3">DSM 15929</strain>
    </source>
</reference>
<dbReference type="PANTHER" id="PTHR34180">
    <property type="entry name" value="PEPTIDASE C45"/>
    <property type="match status" value="1"/>
</dbReference>
<evidence type="ECO:0000259" key="1">
    <source>
        <dbReference type="Pfam" id="PF03417"/>
    </source>
</evidence>
<dbReference type="AlphaFoldDB" id="A0A1M6JMF7"/>
<dbReference type="Gene3D" id="3.60.60.10">
    <property type="entry name" value="Penicillin V Acylase, Chain A"/>
    <property type="match status" value="1"/>
</dbReference>
<dbReference type="SUPFAM" id="SSF56235">
    <property type="entry name" value="N-terminal nucleophile aminohydrolases (Ntn hydrolases)"/>
    <property type="match status" value="1"/>
</dbReference>
<gene>
    <name evidence="2" type="ORF">SAMN02745136_00133</name>
</gene>
<name>A0A1M6JMF7_9FIRM</name>